<accession>A0A2T9ZHE0</accession>
<reference evidence="3 4" key="1">
    <citation type="journal article" date="2018" name="MBio">
        <title>Comparative Genomics Reveals the Core Gene Toolbox for the Fungus-Insect Symbiosis.</title>
        <authorList>
            <person name="Wang Y."/>
            <person name="Stata M."/>
            <person name="Wang W."/>
            <person name="Stajich J.E."/>
            <person name="White M.M."/>
            <person name="Moncalvo J.M."/>
        </authorList>
    </citation>
    <scope>NUCLEOTIDE SEQUENCE [LARGE SCALE GENOMIC DNA]</scope>
    <source>
        <strain evidence="3 4">SC-DP-2</strain>
    </source>
</reference>
<dbReference type="OrthoDB" id="428854at2759"/>
<evidence type="ECO:0000313" key="4">
    <source>
        <dbReference type="Proteomes" id="UP000245609"/>
    </source>
</evidence>
<dbReference type="GO" id="GO:0007064">
    <property type="term" value="P:mitotic sister chromatid cohesion"/>
    <property type="evidence" value="ECO:0007669"/>
    <property type="project" value="TreeGrafter"/>
</dbReference>
<evidence type="ECO:0000259" key="2">
    <source>
        <dbReference type="Pfam" id="PF13880"/>
    </source>
</evidence>
<dbReference type="EMBL" id="MBFS01000179">
    <property type="protein sequence ID" value="PVV03937.1"/>
    <property type="molecule type" value="Genomic_DNA"/>
</dbReference>
<comment type="caution">
    <text evidence="3">The sequence shown here is derived from an EMBL/GenBank/DDBJ whole genome shotgun (WGS) entry which is preliminary data.</text>
</comment>
<dbReference type="GO" id="GO:0005634">
    <property type="term" value="C:nucleus"/>
    <property type="evidence" value="ECO:0007669"/>
    <property type="project" value="TreeGrafter"/>
</dbReference>
<dbReference type="Proteomes" id="UP000245609">
    <property type="component" value="Unassembled WGS sequence"/>
</dbReference>
<dbReference type="InterPro" id="IPR028009">
    <property type="entry name" value="ESCO_Acetyltransf_dom"/>
</dbReference>
<dbReference type="AlphaFoldDB" id="A0A2T9ZHE0"/>
<evidence type="ECO:0000256" key="1">
    <source>
        <dbReference type="SAM" id="MobiDB-lite"/>
    </source>
</evidence>
<dbReference type="Pfam" id="PF13880">
    <property type="entry name" value="Acetyltransf_13"/>
    <property type="match status" value="1"/>
</dbReference>
<keyword evidence="4" id="KW-1185">Reference proteome</keyword>
<evidence type="ECO:0000313" key="3">
    <source>
        <dbReference type="EMBL" id="PVV03937.1"/>
    </source>
</evidence>
<proteinExistence type="predicted"/>
<dbReference type="GO" id="GO:0000785">
    <property type="term" value="C:chromatin"/>
    <property type="evidence" value="ECO:0007669"/>
    <property type="project" value="TreeGrafter"/>
</dbReference>
<feature type="domain" description="N-acetyltransferase ESCO acetyl-transferase" evidence="2">
    <location>
        <begin position="315"/>
        <end position="382"/>
    </location>
</feature>
<dbReference type="PANTHER" id="PTHR45884:SF2">
    <property type="entry name" value="N-ACETYLTRANSFERASE ECO"/>
    <property type="match status" value="1"/>
</dbReference>
<gene>
    <name evidence="3" type="ORF">BB560_001567</name>
</gene>
<protein>
    <recommendedName>
        <fullName evidence="2">N-acetyltransferase ESCO acetyl-transferase domain-containing protein</fullName>
    </recommendedName>
</protein>
<dbReference type="STRING" id="133381.A0A2T9ZHE0"/>
<name>A0A2T9ZHE0_9FUNG</name>
<feature type="region of interest" description="Disordered" evidence="1">
    <location>
        <begin position="82"/>
        <end position="122"/>
    </location>
</feature>
<dbReference type="GO" id="GO:0061733">
    <property type="term" value="F:protein-lysine-acetyltransferase activity"/>
    <property type="evidence" value="ECO:0007669"/>
    <property type="project" value="TreeGrafter"/>
</dbReference>
<organism evidence="3 4">
    <name type="scientific">Smittium megazygosporum</name>
    <dbReference type="NCBI Taxonomy" id="133381"/>
    <lineage>
        <taxon>Eukaryota</taxon>
        <taxon>Fungi</taxon>
        <taxon>Fungi incertae sedis</taxon>
        <taxon>Zoopagomycota</taxon>
        <taxon>Kickxellomycotina</taxon>
        <taxon>Harpellomycetes</taxon>
        <taxon>Harpellales</taxon>
        <taxon>Legeriomycetaceae</taxon>
        <taxon>Smittium</taxon>
    </lineage>
</organism>
<dbReference type="PANTHER" id="PTHR45884">
    <property type="entry name" value="N-ACETYLTRANSFERASE ECO"/>
    <property type="match status" value="1"/>
</dbReference>
<sequence>MTGNTTEIKTYGKRKSINLETRSASFSENQKGPKILNLENSSLESNLYPDPSLSRSYFLSRSISFDSPQKNDSEDRKLFINHKAPTNPNAQNECKDSIQEKSTPTSFLKRASDYENPSPKRQAYKSSLLQSKKISKDHKKSAFNSKGLSPYVKKIKADSFVPRKGDFYLFSCLVDEPLIRWPKLPYYKTNINSCYKIIEPDNPSCQFGERIIKINCNSKKAFLSKAVECLNIANTELGAFHNKIDDFKTPDKAVNIFLYLSENRNVIGCLFVEKVSQSANLYIKNSESYKRINRTSSIDNPDLNEMLLKSLKPSKIVYGINRVWTARTERRRHIALMLIEAFRFHFIYGTVIDKSQIAFSQTTSMGDSLAKKFAFSDSYLTYSEN</sequence>